<gene>
    <name evidence="2" type="primary">LOC112452328</name>
</gene>
<dbReference type="OrthoDB" id="7698716at2759"/>
<keyword evidence="1" id="KW-1185">Reference proteome</keyword>
<dbReference type="Proteomes" id="UP000504618">
    <property type="component" value="Unplaced"/>
</dbReference>
<reference evidence="2" key="1">
    <citation type="submission" date="2025-08" db="UniProtKB">
        <authorList>
            <consortium name="RefSeq"/>
        </authorList>
    </citation>
    <scope>IDENTIFICATION</scope>
    <source>
        <tissue evidence="2">Whole body</tissue>
    </source>
</reference>
<organism evidence="1 2">
    <name type="scientific">Temnothorax curvispinosus</name>
    <dbReference type="NCBI Taxonomy" id="300111"/>
    <lineage>
        <taxon>Eukaryota</taxon>
        <taxon>Metazoa</taxon>
        <taxon>Ecdysozoa</taxon>
        <taxon>Arthropoda</taxon>
        <taxon>Hexapoda</taxon>
        <taxon>Insecta</taxon>
        <taxon>Pterygota</taxon>
        <taxon>Neoptera</taxon>
        <taxon>Endopterygota</taxon>
        <taxon>Hymenoptera</taxon>
        <taxon>Apocrita</taxon>
        <taxon>Aculeata</taxon>
        <taxon>Formicoidea</taxon>
        <taxon>Formicidae</taxon>
        <taxon>Myrmicinae</taxon>
        <taxon>Temnothorax</taxon>
    </lineage>
</organism>
<dbReference type="AlphaFoldDB" id="A0A6J1PFQ6"/>
<protein>
    <submittedName>
        <fullName evidence="2">Uncharacterized protein LOC112452328</fullName>
    </submittedName>
</protein>
<accession>A0A6J1PFQ6</accession>
<name>A0A6J1PFQ6_9HYME</name>
<dbReference type="RefSeq" id="XP_024868231.1">
    <property type="nucleotide sequence ID" value="XM_025012463.1"/>
</dbReference>
<dbReference type="GeneID" id="112452328"/>
<evidence type="ECO:0000313" key="2">
    <source>
        <dbReference type="RefSeq" id="XP_024868231.1"/>
    </source>
</evidence>
<evidence type="ECO:0000313" key="1">
    <source>
        <dbReference type="Proteomes" id="UP000504618"/>
    </source>
</evidence>
<proteinExistence type="predicted"/>
<sequence>MMASTENLIGAKGDSPRVVLYTAEEGVASAFVVADTNIRVKIPEPTVTKTVICLLASYYVWDTTYPLAYSNVMGFIDYKVLGTVSKNQRIQKFIRKLNHKLEVTP</sequence>